<dbReference type="InterPro" id="IPR025286">
    <property type="entry name" value="MOFRL_assoc_dom"/>
</dbReference>
<feature type="domain" description="MOFRL" evidence="1">
    <location>
        <begin position="312"/>
        <end position="416"/>
    </location>
</feature>
<dbReference type="InterPro" id="IPR007835">
    <property type="entry name" value="MOFRL"/>
</dbReference>
<dbReference type="GO" id="GO:0008887">
    <property type="term" value="F:glycerate kinase activity"/>
    <property type="evidence" value="ECO:0007669"/>
    <property type="project" value="InterPro"/>
</dbReference>
<dbReference type="Proteomes" id="UP000603865">
    <property type="component" value="Unassembled WGS sequence"/>
</dbReference>
<dbReference type="Pfam" id="PF13660">
    <property type="entry name" value="DUF4147"/>
    <property type="match status" value="1"/>
</dbReference>
<dbReference type="PANTHER" id="PTHR12227:SF0">
    <property type="entry name" value="GLYCERATE KINASE"/>
    <property type="match status" value="1"/>
</dbReference>
<evidence type="ECO:0000259" key="1">
    <source>
        <dbReference type="Pfam" id="PF05161"/>
    </source>
</evidence>
<sequence>MTDFRALLTDTYRAALAATDAGLLVRAHLPAAAPALIIAVGKASLPMLGAALSAHPRAPFLAVAPDCLNVGAALQAAADRRQGEILFAGHPVPDQRSVWAAERVLEQVGTLAAGDDLLVLLSGGSSALLCAPWGLTLDQKQALTRELLASGASIHELNTVRKHVSRIKGGRLAQAAHARQARVTALLLSDVVGDDPSVIASGPTAPDPTTFADALNVLKRHGIQHPAARAHLERGARGELDETPKEVHGLHQQVIGSNRLLLDAAAQHLETCGIRAVILGDTFTGETRELATMHAALVRSVRGFGTPVRAPVALLSGGEATVTLRGNGVGGRNHEFALALLLELGEHGLWALSAGSDGVDGSAAAAGALLTPNSWHRARQLGLDPRAALNNNDSGTLFAALGDTLITGPTGQNLNDLRILLIGPEPD</sequence>
<evidence type="ECO:0000259" key="2">
    <source>
        <dbReference type="Pfam" id="PF13660"/>
    </source>
</evidence>
<organism evidence="3 4">
    <name type="scientific">Deinococcus ruber</name>
    <dbReference type="NCBI Taxonomy" id="1848197"/>
    <lineage>
        <taxon>Bacteria</taxon>
        <taxon>Thermotogati</taxon>
        <taxon>Deinococcota</taxon>
        <taxon>Deinococci</taxon>
        <taxon>Deinococcales</taxon>
        <taxon>Deinococcaceae</taxon>
        <taxon>Deinococcus</taxon>
    </lineage>
</organism>
<accession>A0A918CNI0</accession>
<gene>
    <name evidence="3" type="ORF">GCM10008957_48320</name>
</gene>
<dbReference type="PANTHER" id="PTHR12227">
    <property type="entry name" value="GLYCERATE KINASE"/>
    <property type="match status" value="1"/>
</dbReference>
<dbReference type="SUPFAM" id="SSF82544">
    <property type="entry name" value="GckA/TtuD-like"/>
    <property type="match status" value="1"/>
</dbReference>
<evidence type="ECO:0000313" key="3">
    <source>
        <dbReference type="EMBL" id="GGR32044.1"/>
    </source>
</evidence>
<protein>
    <submittedName>
        <fullName evidence="3">Glycerate dehydrogenase</fullName>
    </submittedName>
</protein>
<dbReference type="RefSeq" id="WP_189093087.1">
    <property type="nucleotide sequence ID" value="NZ_BMQL01000054.1"/>
</dbReference>
<reference evidence="3" key="1">
    <citation type="journal article" date="2014" name="Int. J. Syst. Evol. Microbiol.">
        <title>Complete genome sequence of Corynebacterium casei LMG S-19264T (=DSM 44701T), isolated from a smear-ripened cheese.</title>
        <authorList>
            <consortium name="US DOE Joint Genome Institute (JGI-PGF)"/>
            <person name="Walter F."/>
            <person name="Albersmeier A."/>
            <person name="Kalinowski J."/>
            <person name="Ruckert C."/>
        </authorList>
    </citation>
    <scope>NUCLEOTIDE SEQUENCE</scope>
    <source>
        <strain evidence="3">JCM 31311</strain>
    </source>
</reference>
<comment type="caution">
    <text evidence="3">The sequence shown here is derived from an EMBL/GenBank/DDBJ whole genome shotgun (WGS) entry which is preliminary data.</text>
</comment>
<dbReference type="GO" id="GO:0005737">
    <property type="term" value="C:cytoplasm"/>
    <property type="evidence" value="ECO:0007669"/>
    <property type="project" value="TreeGrafter"/>
</dbReference>
<dbReference type="InterPro" id="IPR038614">
    <property type="entry name" value="GK_N_sf"/>
</dbReference>
<keyword evidence="4" id="KW-1185">Reference proteome</keyword>
<dbReference type="Pfam" id="PF05161">
    <property type="entry name" value="MOFRL"/>
    <property type="match status" value="1"/>
</dbReference>
<dbReference type="InterPro" id="IPR039760">
    <property type="entry name" value="MOFRL_protein"/>
</dbReference>
<dbReference type="AlphaFoldDB" id="A0A918CNI0"/>
<name>A0A918CNI0_9DEIO</name>
<dbReference type="EMBL" id="BMQL01000054">
    <property type="protein sequence ID" value="GGR32044.1"/>
    <property type="molecule type" value="Genomic_DNA"/>
</dbReference>
<dbReference type="Gene3D" id="3.40.50.10180">
    <property type="entry name" value="Glycerate kinase, MOFRL-like N-terminal domain"/>
    <property type="match status" value="1"/>
</dbReference>
<dbReference type="InterPro" id="IPR037035">
    <property type="entry name" value="GK-like_C_sf"/>
</dbReference>
<proteinExistence type="predicted"/>
<dbReference type="Gene3D" id="3.40.1480.10">
    <property type="entry name" value="MOFRL domain"/>
    <property type="match status" value="1"/>
</dbReference>
<feature type="domain" description="MOFRL-associated" evidence="2">
    <location>
        <begin position="9"/>
        <end position="232"/>
    </location>
</feature>
<reference evidence="3" key="2">
    <citation type="submission" date="2020-09" db="EMBL/GenBank/DDBJ databases">
        <authorList>
            <person name="Sun Q."/>
            <person name="Ohkuma M."/>
        </authorList>
    </citation>
    <scope>NUCLEOTIDE SEQUENCE</scope>
    <source>
        <strain evidence="3">JCM 31311</strain>
    </source>
</reference>
<evidence type="ECO:0000313" key="4">
    <source>
        <dbReference type="Proteomes" id="UP000603865"/>
    </source>
</evidence>